<dbReference type="PANTHER" id="PTHR43818">
    <property type="entry name" value="BCDNA.GH03377"/>
    <property type="match status" value="1"/>
</dbReference>
<organism evidence="3 4">
    <name type="scientific">Fodinibius sediminis</name>
    <dbReference type="NCBI Taxonomy" id="1214077"/>
    <lineage>
        <taxon>Bacteria</taxon>
        <taxon>Pseudomonadati</taxon>
        <taxon>Balneolota</taxon>
        <taxon>Balneolia</taxon>
        <taxon>Balneolales</taxon>
        <taxon>Balneolaceae</taxon>
        <taxon>Fodinibius</taxon>
    </lineage>
</organism>
<proteinExistence type="predicted"/>
<dbReference type="PANTHER" id="PTHR43818:SF5">
    <property type="entry name" value="OXIDOREDUCTASE FAMILY PROTEIN"/>
    <property type="match status" value="1"/>
</dbReference>
<dbReference type="InterPro" id="IPR000683">
    <property type="entry name" value="Gfo/Idh/MocA-like_OxRdtase_N"/>
</dbReference>
<evidence type="ECO:0000313" key="3">
    <source>
        <dbReference type="EMBL" id="SMO66644.1"/>
    </source>
</evidence>
<dbReference type="SUPFAM" id="SSF51735">
    <property type="entry name" value="NAD(P)-binding Rossmann-fold domains"/>
    <property type="match status" value="1"/>
</dbReference>
<feature type="domain" description="Gfo/Idh/MocA-like oxidoreductase N-terminal" evidence="1">
    <location>
        <begin position="61"/>
        <end position="179"/>
    </location>
</feature>
<evidence type="ECO:0000259" key="2">
    <source>
        <dbReference type="Pfam" id="PF02894"/>
    </source>
</evidence>
<protein>
    <submittedName>
        <fullName evidence="3">Predicted dehydrogenase</fullName>
    </submittedName>
</protein>
<dbReference type="InterPro" id="IPR050463">
    <property type="entry name" value="Gfo/Idh/MocA_oxidrdct_glycsds"/>
</dbReference>
<dbReference type="Gene3D" id="3.40.50.720">
    <property type="entry name" value="NAD(P)-binding Rossmann-like Domain"/>
    <property type="match status" value="1"/>
</dbReference>
<feature type="domain" description="Gfo/Idh/MocA-like oxidoreductase C-terminal" evidence="2">
    <location>
        <begin position="246"/>
        <end position="444"/>
    </location>
</feature>
<dbReference type="Proteomes" id="UP000317593">
    <property type="component" value="Unassembled WGS sequence"/>
</dbReference>
<keyword evidence="4" id="KW-1185">Reference proteome</keyword>
<dbReference type="AlphaFoldDB" id="A0A521D4N5"/>
<dbReference type="Pfam" id="PF01408">
    <property type="entry name" value="GFO_IDH_MocA"/>
    <property type="match status" value="1"/>
</dbReference>
<evidence type="ECO:0000259" key="1">
    <source>
        <dbReference type="Pfam" id="PF01408"/>
    </source>
</evidence>
<dbReference type="GO" id="GO:0000166">
    <property type="term" value="F:nucleotide binding"/>
    <property type="evidence" value="ECO:0007669"/>
    <property type="project" value="InterPro"/>
</dbReference>
<evidence type="ECO:0000313" key="4">
    <source>
        <dbReference type="Proteomes" id="UP000317593"/>
    </source>
</evidence>
<dbReference type="InterPro" id="IPR036291">
    <property type="entry name" value="NAD(P)-bd_dom_sf"/>
</dbReference>
<reference evidence="3 4" key="1">
    <citation type="submission" date="2017-05" db="EMBL/GenBank/DDBJ databases">
        <authorList>
            <person name="Varghese N."/>
            <person name="Submissions S."/>
        </authorList>
    </citation>
    <scope>NUCLEOTIDE SEQUENCE [LARGE SCALE GENOMIC DNA]</scope>
    <source>
        <strain evidence="3 4">DSM 21194</strain>
    </source>
</reference>
<accession>A0A521D4N5</accession>
<sequence length="469" mass="52808">MSDSDKSARRSFLKKIGIATAGIFSTPFIFGSRKHPPNAVVLEPGADSNRSQSYSRNDQIQLALIGAGKMGQGNLRVALEHEGVELVAACDLYDSRLNRCRERFGNHVDTTTDYREILTREDVDAVVIATPDHWHNTIAVDALNSGKAVYLEKPMVQHIEEGYGIIEAAEENSQPVIVGSTSTSDIVYRKARELYRNGQIGELNLVESHYDRYSAMGAWQYSIPPGASTDNVDWDMFLKDLPEIPFDPKRFFRWRNYRDYGTGVAGDLFVHLFSGIHLVTGSKGPERIMSTGGLRFWNDGRDVPDMMTGMYDYPETESHPAFNLTLRVNLADGSGGGRMMRFVGSEGEITIAGDQVTLKKARLPDRPGMSIYEFGSEVREEYREYYEEKYGKEQRPTATQTEVVTYKAPEGYSSRYDHFDNFFRAIRNGTKLIQDARFGLRAAAPALASNLSYFQNEMINWDPEAMQLV</sequence>
<dbReference type="RefSeq" id="WP_142714561.1">
    <property type="nucleotide sequence ID" value="NZ_FXTH01000008.1"/>
</dbReference>
<dbReference type="Pfam" id="PF02894">
    <property type="entry name" value="GFO_IDH_MocA_C"/>
    <property type="match status" value="1"/>
</dbReference>
<dbReference type="EMBL" id="FXTH01000008">
    <property type="protein sequence ID" value="SMO66644.1"/>
    <property type="molecule type" value="Genomic_DNA"/>
</dbReference>
<dbReference type="Gene3D" id="3.30.360.10">
    <property type="entry name" value="Dihydrodipicolinate Reductase, domain 2"/>
    <property type="match status" value="1"/>
</dbReference>
<gene>
    <name evidence="3" type="ORF">SAMN06265218_108142</name>
</gene>
<dbReference type="OrthoDB" id="9771072at2"/>
<dbReference type="SUPFAM" id="SSF55347">
    <property type="entry name" value="Glyceraldehyde-3-phosphate dehydrogenase-like, C-terminal domain"/>
    <property type="match status" value="1"/>
</dbReference>
<name>A0A521D4N5_9BACT</name>
<dbReference type="InterPro" id="IPR004104">
    <property type="entry name" value="Gfo/Idh/MocA-like_OxRdtase_C"/>
</dbReference>